<keyword evidence="1" id="KW-0863">Zinc-finger</keyword>
<protein>
    <recommendedName>
        <fullName evidence="3">CCHC-type domain-containing protein</fullName>
    </recommendedName>
</protein>
<dbReference type="PANTHER" id="PTHR47331:SF1">
    <property type="entry name" value="GAG-LIKE PROTEIN"/>
    <property type="match status" value="1"/>
</dbReference>
<dbReference type="PROSITE" id="PS50158">
    <property type="entry name" value="ZF_CCHC"/>
    <property type="match status" value="1"/>
</dbReference>
<gene>
    <name evidence="4" type="ORF">T4D_11887</name>
</gene>
<dbReference type="Pfam" id="PF03564">
    <property type="entry name" value="DUF1759"/>
    <property type="match status" value="1"/>
</dbReference>
<keyword evidence="1" id="KW-0862">Zinc</keyword>
<feature type="region of interest" description="Disordered" evidence="2">
    <location>
        <begin position="475"/>
        <end position="495"/>
    </location>
</feature>
<organism evidence="4 5">
    <name type="scientific">Trichinella pseudospiralis</name>
    <name type="common">Parasitic roundworm</name>
    <dbReference type="NCBI Taxonomy" id="6337"/>
    <lineage>
        <taxon>Eukaryota</taxon>
        <taxon>Metazoa</taxon>
        <taxon>Ecdysozoa</taxon>
        <taxon>Nematoda</taxon>
        <taxon>Enoplea</taxon>
        <taxon>Dorylaimia</taxon>
        <taxon>Trichinellida</taxon>
        <taxon>Trichinellidae</taxon>
        <taxon>Trichinella</taxon>
    </lineage>
</organism>
<dbReference type="InterPro" id="IPR036875">
    <property type="entry name" value="Znf_CCHC_sf"/>
</dbReference>
<dbReference type="GO" id="GO:0003676">
    <property type="term" value="F:nucleic acid binding"/>
    <property type="evidence" value="ECO:0007669"/>
    <property type="project" value="InterPro"/>
</dbReference>
<feature type="region of interest" description="Disordered" evidence="2">
    <location>
        <begin position="236"/>
        <end position="265"/>
    </location>
</feature>
<dbReference type="OrthoDB" id="5864015at2759"/>
<keyword evidence="5" id="KW-1185">Reference proteome</keyword>
<name>A0A0V1G0L2_TRIPS</name>
<comment type="caution">
    <text evidence="4">The sequence shown here is derived from an EMBL/GenBank/DDBJ whole genome shotgun (WGS) entry which is preliminary data.</text>
</comment>
<dbReference type="SMART" id="SM00343">
    <property type="entry name" value="ZnF_C2HC"/>
    <property type="match status" value="1"/>
</dbReference>
<dbReference type="GO" id="GO:0019899">
    <property type="term" value="F:enzyme binding"/>
    <property type="evidence" value="ECO:0007669"/>
    <property type="project" value="UniProtKB-ARBA"/>
</dbReference>
<evidence type="ECO:0000313" key="5">
    <source>
        <dbReference type="Proteomes" id="UP000054995"/>
    </source>
</evidence>
<dbReference type="Pfam" id="PF00098">
    <property type="entry name" value="zf-CCHC"/>
    <property type="match status" value="1"/>
</dbReference>
<reference evidence="4 5" key="1">
    <citation type="submission" date="2015-01" db="EMBL/GenBank/DDBJ databases">
        <title>Evolution of Trichinella species and genotypes.</title>
        <authorList>
            <person name="Korhonen P.K."/>
            <person name="Edoardo P."/>
            <person name="Giuseppe L.R."/>
            <person name="Gasser R.B."/>
        </authorList>
    </citation>
    <scope>NUCLEOTIDE SEQUENCE [LARGE SCALE GENOMIC DNA]</scope>
    <source>
        <strain evidence="4">ISS470</strain>
    </source>
</reference>
<dbReference type="GO" id="GO:0008270">
    <property type="term" value="F:zinc ion binding"/>
    <property type="evidence" value="ECO:0007669"/>
    <property type="project" value="UniProtKB-KW"/>
</dbReference>
<dbReference type="Proteomes" id="UP000054995">
    <property type="component" value="Unassembled WGS sequence"/>
</dbReference>
<dbReference type="EMBL" id="JYDT01000010">
    <property type="protein sequence ID" value="KRY91848.1"/>
    <property type="molecule type" value="Genomic_DNA"/>
</dbReference>
<dbReference type="InterPro" id="IPR001878">
    <property type="entry name" value="Znf_CCHC"/>
</dbReference>
<dbReference type="CDD" id="cd00303">
    <property type="entry name" value="retropepsin_like"/>
    <property type="match status" value="1"/>
</dbReference>
<evidence type="ECO:0000259" key="3">
    <source>
        <dbReference type="PROSITE" id="PS50158"/>
    </source>
</evidence>
<evidence type="ECO:0000256" key="2">
    <source>
        <dbReference type="SAM" id="MobiDB-lite"/>
    </source>
</evidence>
<dbReference type="SUPFAM" id="SSF57756">
    <property type="entry name" value="Retrovirus zinc finger-like domains"/>
    <property type="match status" value="1"/>
</dbReference>
<dbReference type="AlphaFoldDB" id="A0A0V1G0L2"/>
<keyword evidence="1" id="KW-0479">Metal-binding</keyword>
<dbReference type="InterPro" id="IPR005312">
    <property type="entry name" value="DUF1759"/>
</dbReference>
<evidence type="ECO:0000313" key="4">
    <source>
        <dbReference type="EMBL" id="KRY91848.1"/>
    </source>
</evidence>
<feature type="compositionally biased region" description="Basic and acidic residues" evidence="2">
    <location>
        <begin position="255"/>
        <end position="265"/>
    </location>
</feature>
<proteinExistence type="predicted"/>
<dbReference type="Pfam" id="PF13650">
    <property type="entry name" value="Asp_protease_2"/>
    <property type="match status" value="1"/>
</dbReference>
<dbReference type="PANTHER" id="PTHR47331">
    <property type="entry name" value="PHD-TYPE DOMAIN-CONTAINING PROTEIN"/>
    <property type="match status" value="1"/>
</dbReference>
<dbReference type="Gene3D" id="4.10.60.10">
    <property type="entry name" value="Zinc finger, CCHC-type"/>
    <property type="match status" value="1"/>
</dbReference>
<evidence type="ECO:0000256" key="1">
    <source>
        <dbReference type="PROSITE-ProRule" id="PRU00047"/>
    </source>
</evidence>
<sequence>MAATAKALSRWLTANKARLNRLLTELEELCIDAVDKDVLADWEQDLEARACTLLRQNDKPSCCDGGDTPNTRQAAAPTRIGKLPELTLPQFDGEILEFSTFWAQTDLDAATKFAYLLSSTVGRARSVITGIPVTAAHYPHAVEILKKRFGWPKMVAHAHFLALWKAPACREMTRQGIQSLVDELTKHLRCLAAMGKDPHAGELPMSEALMPGLKEKFPRALQRAWDLKADSLFPTGDPGLEESGRGKSSGATQNDSRRLKGRERDRVRSSAAALVTFAQRACPFCEGDHDATGCKRFLDTDHASRASLSREKGVCYKCLKTGHRARECRKGRQCGVDGCRQAHHLLLHPPAAKESDRSPEPDRSHQGLLVTQSTLSECLQIARARAYGPDGNHVVVNCLFDTGAEVSFIRKDVVEVLGLTGPHERCRFTTLGGRVGPERRLRRVKFRLGAVESSDRPKANTKVKALAIPRVCGKVQPVPDEHTDGAPAETDPEKR</sequence>
<feature type="domain" description="CCHC-type" evidence="3">
    <location>
        <begin position="315"/>
        <end position="330"/>
    </location>
</feature>
<accession>A0A0V1G0L2</accession>